<proteinExistence type="predicted"/>
<dbReference type="EMBL" id="JAINUG010000064">
    <property type="protein sequence ID" value="KAJ8402350.1"/>
    <property type="molecule type" value="Genomic_DNA"/>
</dbReference>
<comment type="caution">
    <text evidence="2">The sequence shown here is derived from an EMBL/GenBank/DDBJ whole genome shotgun (WGS) entry which is preliminary data.</text>
</comment>
<feature type="region of interest" description="Disordered" evidence="1">
    <location>
        <begin position="1"/>
        <end position="112"/>
    </location>
</feature>
<organism evidence="2 3">
    <name type="scientific">Aldrovandia affinis</name>
    <dbReference type="NCBI Taxonomy" id="143900"/>
    <lineage>
        <taxon>Eukaryota</taxon>
        <taxon>Metazoa</taxon>
        <taxon>Chordata</taxon>
        <taxon>Craniata</taxon>
        <taxon>Vertebrata</taxon>
        <taxon>Euteleostomi</taxon>
        <taxon>Actinopterygii</taxon>
        <taxon>Neopterygii</taxon>
        <taxon>Teleostei</taxon>
        <taxon>Notacanthiformes</taxon>
        <taxon>Halosauridae</taxon>
        <taxon>Aldrovandia</taxon>
    </lineage>
</organism>
<reference evidence="2" key="1">
    <citation type="journal article" date="2023" name="Science">
        <title>Genome structures resolve the early diversification of teleost fishes.</title>
        <authorList>
            <person name="Parey E."/>
            <person name="Louis A."/>
            <person name="Montfort J."/>
            <person name="Bouchez O."/>
            <person name="Roques C."/>
            <person name="Iampietro C."/>
            <person name="Lluch J."/>
            <person name="Castinel A."/>
            <person name="Donnadieu C."/>
            <person name="Desvignes T."/>
            <person name="Floi Bucao C."/>
            <person name="Jouanno E."/>
            <person name="Wen M."/>
            <person name="Mejri S."/>
            <person name="Dirks R."/>
            <person name="Jansen H."/>
            <person name="Henkel C."/>
            <person name="Chen W.J."/>
            <person name="Zahm M."/>
            <person name="Cabau C."/>
            <person name="Klopp C."/>
            <person name="Thompson A.W."/>
            <person name="Robinson-Rechavi M."/>
            <person name="Braasch I."/>
            <person name="Lecointre G."/>
            <person name="Bobe J."/>
            <person name="Postlethwait J.H."/>
            <person name="Berthelot C."/>
            <person name="Roest Crollius H."/>
            <person name="Guiguen Y."/>
        </authorList>
    </citation>
    <scope>NUCLEOTIDE SEQUENCE</scope>
    <source>
        <strain evidence="2">NC1722</strain>
    </source>
</reference>
<sequence>MPGKAAENGYHDLQGFSGATVQVDAEGGAGEDVAGRSEAVRDAAMGGEGSSRGPGERDTEEAELGRGRWGSRQPLDPENHGLSGQRTHRQWYGTGYPCRAKGELSTPGVVTP</sequence>
<evidence type="ECO:0000256" key="1">
    <source>
        <dbReference type="SAM" id="MobiDB-lite"/>
    </source>
</evidence>
<protein>
    <submittedName>
        <fullName evidence="2">Uncharacterized protein</fullName>
    </submittedName>
</protein>
<dbReference type="Proteomes" id="UP001221898">
    <property type="component" value="Unassembled WGS sequence"/>
</dbReference>
<keyword evidence="3" id="KW-1185">Reference proteome</keyword>
<evidence type="ECO:0000313" key="2">
    <source>
        <dbReference type="EMBL" id="KAJ8402350.1"/>
    </source>
</evidence>
<evidence type="ECO:0000313" key="3">
    <source>
        <dbReference type="Proteomes" id="UP001221898"/>
    </source>
</evidence>
<name>A0AAD7SGY5_9TELE</name>
<accession>A0AAD7SGY5</accession>
<gene>
    <name evidence="2" type="ORF">AAFF_G00368390</name>
</gene>
<dbReference type="AlphaFoldDB" id="A0AAD7SGY5"/>